<dbReference type="PANTHER" id="PTHR12829:SF7">
    <property type="entry name" value="N6-ADENOSINE-METHYLTRANSFERASE CATALYTIC SUBUNIT"/>
    <property type="match status" value="1"/>
</dbReference>
<sequence>MGDSKTVETASDPAQDLVAFAGDRRFATVMADPPWRFVNRTGKMAPEHRRLSRYGTMTVEDICALPVADIAAPTAHLYLWVPNALLPEGLQVMRSWGFEYKTNLIWHKVRKDGGSDGRGVGFYFRNVTELILFGVRGKKARTLPPGRTQVNLIESRKREHSRKPDEQYDLIESCSPGPYLEMFARGARPNWSVWGNQADDGYEPTWKTYAFNSATDREAAAE</sequence>
<evidence type="ECO:0000256" key="3">
    <source>
        <dbReference type="ARBA" id="ARBA00022691"/>
    </source>
</evidence>
<dbReference type="AlphaFoldDB" id="A0A1X7HA00"/>
<protein>
    <submittedName>
        <fullName evidence="5">N6-adenosine-specific RNA methylase IME4</fullName>
    </submittedName>
</protein>
<evidence type="ECO:0000256" key="4">
    <source>
        <dbReference type="PROSITE-ProRule" id="PRU00489"/>
    </source>
</evidence>
<comment type="similarity">
    <text evidence="4">Belongs to the MT-A70-like family.</text>
</comment>
<dbReference type="Gene3D" id="3.40.50.150">
    <property type="entry name" value="Vaccinia Virus protein VP39"/>
    <property type="match status" value="1"/>
</dbReference>
<reference evidence="5 6" key="1">
    <citation type="submission" date="2017-04" db="EMBL/GenBank/DDBJ databases">
        <authorList>
            <person name="Afonso C.L."/>
            <person name="Miller P.J."/>
            <person name="Scott M.A."/>
            <person name="Spackman E."/>
            <person name="Goraichik I."/>
            <person name="Dimitrov K.M."/>
            <person name="Suarez D.L."/>
            <person name="Swayne D.E."/>
        </authorList>
    </citation>
    <scope>NUCLEOTIDE SEQUENCE [LARGE SCALE GENOMIC DNA]</scope>
    <source>
        <strain evidence="5 6">A2P</strain>
    </source>
</reference>
<dbReference type="PROSITE" id="PS51143">
    <property type="entry name" value="MT_A70"/>
    <property type="match status" value="1"/>
</dbReference>
<accession>A0A1X7HA00</accession>
<evidence type="ECO:0000313" key="6">
    <source>
        <dbReference type="Proteomes" id="UP000192936"/>
    </source>
</evidence>
<dbReference type="RefSeq" id="WP_085090134.1">
    <property type="nucleotide sequence ID" value="NZ_FXAK01000007.1"/>
</dbReference>
<dbReference type="GO" id="GO:0008168">
    <property type="term" value="F:methyltransferase activity"/>
    <property type="evidence" value="ECO:0007669"/>
    <property type="project" value="UniProtKB-KW"/>
</dbReference>
<dbReference type="Proteomes" id="UP000192936">
    <property type="component" value="Unassembled WGS sequence"/>
</dbReference>
<dbReference type="EMBL" id="FXAK01000007">
    <property type="protein sequence ID" value="SMF82509.1"/>
    <property type="molecule type" value="Genomic_DNA"/>
</dbReference>
<keyword evidence="1 5" id="KW-0489">Methyltransferase</keyword>
<proteinExistence type="inferred from homology"/>
<dbReference type="InterPro" id="IPR007757">
    <property type="entry name" value="MT-A70-like"/>
</dbReference>
<gene>
    <name evidence="5" type="ORF">SAMN02982917_5373</name>
</gene>
<dbReference type="STRING" id="286727.SAMN02982917_5373"/>
<evidence type="ECO:0000256" key="2">
    <source>
        <dbReference type="ARBA" id="ARBA00022679"/>
    </source>
</evidence>
<dbReference type="PANTHER" id="PTHR12829">
    <property type="entry name" value="N6-ADENOSINE-METHYLTRANSFERASE"/>
    <property type="match status" value="1"/>
</dbReference>
<dbReference type="InterPro" id="IPR029063">
    <property type="entry name" value="SAM-dependent_MTases_sf"/>
</dbReference>
<dbReference type="SUPFAM" id="SSF53335">
    <property type="entry name" value="S-adenosyl-L-methionine-dependent methyltransferases"/>
    <property type="match status" value="1"/>
</dbReference>
<name>A0A1X7HA00_9PROT</name>
<dbReference type="GO" id="GO:0032259">
    <property type="term" value="P:methylation"/>
    <property type="evidence" value="ECO:0007669"/>
    <property type="project" value="UniProtKB-KW"/>
</dbReference>
<evidence type="ECO:0000256" key="1">
    <source>
        <dbReference type="ARBA" id="ARBA00022603"/>
    </source>
</evidence>
<organism evidence="5 6">
    <name type="scientific">Azospirillum oryzae</name>
    <dbReference type="NCBI Taxonomy" id="286727"/>
    <lineage>
        <taxon>Bacteria</taxon>
        <taxon>Pseudomonadati</taxon>
        <taxon>Pseudomonadota</taxon>
        <taxon>Alphaproteobacteria</taxon>
        <taxon>Rhodospirillales</taxon>
        <taxon>Azospirillaceae</taxon>
        <taxon>Azospirillum</taxon>
    </lineage>
</organism>
<keyword evidence="2" id="KW-0808">Transferase</keyword>
<keyword evidence="3" id="KW-0949">S-adenosyl-L-methionine</keyword>
<dbReference type="Pfam" id="PF05063">
    <property type="entry name" value="MT-A70"/>
    <property type="match status" value="1"/>
</dbReference>
<evidence type="ECO:0000313" key="5">
    <source>
        <dbReference type="EMBL" id="SMF82509.1"/>
    </source>
</evidence>
<dbReference type="OrthoDB" id="9800596at2"/>